<gene>
    <name evidence="1" type="ORF">BESB_013450</name>
</gene>
<dbReference type="AlphaFoldDB" id="A0A2A9MAL3"/>
<dbReference type="VEuPathDB" id="ToxoDB:BESB_013450"/>
<dbReference type="Proteomes" id="UP000224006">
    <property type="component" value="Chromosome IX"/>
</dbReference>
<keyword evidence="2" id="KW-1185">Reference proteome</keyword>
<protein>
    <submittedName>
        <fullName evidence="1">Uncharacterized protein</fullName>
    </submittedName>
</protein>
<sequence length="29" mass="2966">MHMPVAETFGFLPSTDTLGTRSALGGGKS</sequence>
<reference evidence="1 2" key="1">
    <citation type="submission" date="2017-09" db="EMBL/GenBank/DDBJ databases">
        <title>Genome sequencing of Besnoitia besnoiti strain Bb-Ger1.</title>
        <authorList>
            <person name="Schares G."/>
            <person name="Venepally P."/>
            <person name="Lorenzi H.A."/>
        </authorList>
    </citation>
    <scope>NUCLEOTIDE SEQUENCE [LARGE SCALE GENOMIC DNA]</scope>
    <source>
        <strain evidence="1 2">Bb-Ger1</strain>
    </source>
</reference>
<name>A0A2A9MAL3_BESBE</name>
<dbReference type="KEGG" id="bbes:BESB_013450"/>
<comment type="caution">
    <text evidence="1">The sequence shown here is derived from an EMBL/GenBank/DDBJ whole genome shotgun (WGS) entry which is preliminary data.</text>
</comment>
<dbReference type="RefSeq" id="XP_029216742.1">
    <property type="nucleotide sequence ID" value="XM_029360075.1"/>
</dbReference>
<organism evidence="1 2">
    <name type="scientific">Besnoitia besnoiti</name>
    <name type="common">Apicomplexan protozoan</name>
    <dbReference type="NCBI Taxonomy" id="94643"/>
    <lineage>
        <taxon>Eukaryota</taxon>
        <taxon>Sar</taxon>
        <taxon>Alveolata</taxon>
        <taxon>Apicomplexa</taxon>
        <taxon>Conoidasida</taxon>
        <taxon>Coccidia</taxon>
        <taxon>Eucoccidiorida</taxon>
        <taxon>Eimeriorina</taxon>
        <taxon>Sarcocystidae</taxon>
        <taxon>Besnoitia</taxon>
    </lineage>
</organism>
<dbReference type="EMBL" id="NWUJ01000010">
    <property type="protein sequence ID" value="PFH32733.1"/>
    <property type="molecule type" value="Genomic_DNA"/>
</dbReference>
<accession>A0A2A9MAL3</accession>
<proteinExistence type="predicted"/>
<evidence type="ECO:0000313" key="1">
    <source>
        <dbReference type="EMBL" id="PFH32733.1"/>
    </source>
</evidence>
<dbReference type="GeneID" id="40306407"/>
<evidence type="ECO:0000313" key="2">
    <source>
        <dbReference type="Proteomes" id="UP000224006"/>
    </source>
</evidence>